<sequence length="81" mass="9412">MNRDERDERDDSEKFSRNKRQLQKDILIRCDEMLSAKLLYPGDIYEVLARVQATLLARFVDARVRQILSKLGVKGSKSKGE</sequence>
<dbReference type="EMBL" id="BARW01026645">
    <property type="protein sequence ID" value="GAJ07749.1"/>
    <property type="molecule type" value="Genomic_DNA"/>
</dbReference>
<reference evidence="1" key="1">
    <citation type="journal article" date="2014" name="Front. Microbiol.">
        <title>High frequency of phylogenetically diverse reductive dehalogenase-homologous genes in deep subseafloor sedimentary metagenomes.</title>
        <authorList>
            <person name="Kawai M."/>
            <person name="Futagami T."/>
            <person name="Toyoda A."/>
            <person name="Takaki Y."/>
            <person name="Nishi S."/>
            <person name="Hori S."/>
            <person name="Arai W."/>
            <person name="Tsubouchi T."/>
            <person name="Morono Y."/>
            <person name="Uchiyama I."/>
            <person name="Ito T."/>
            <person name="Fujiyama A."/>
            <person name="Inagaki F."/>
            <person name="Takami H."/>
        </authorList>
    </citation>
    <scope>NUCLEOTIDE SEQUENCE</scope>
    <source>
        <strain evidence="1">Expedition CK06-06</strain>
    </source>
</reference>
<gene>
    <name evidence="1" type="ORF">S12H4_43421</name>
</gene>
<protein>
    <submittedName>
        <fullName evidence="1">Uncharacterized protein</fullName>
    </submittedName>
</protein>
<dbReference type="AlphaFoldDB" id="X1TR51"/>
<organism evidence="1">
    <name type="scientific">marine sediment metagenome</name>
    <dbReference type="NCBI Taxonomy" id="412755"/>
    <lineage>
        <taxon>unclassified sequences</taxon>
        <taxon>metagenomes</taxon>
        <taxon>ecological metagenomes</taxon>
    </lineage>
</organism>
<feature type="non-terminal residue" evidence="1">
    <location>
        <position position="81"/>
    </location>
</feature>
<comment type="caution">
    <text evidence="1">The sequence shown here is derived from an EMBL/GenBank/DDBJ whole genome shotgun (WGS) entry which is preliminary data.</text>
</comment>
<evidence type="ECO:0000313" key="1">
    <source>
        <dbReference type="EMBL" id="GAJ07749.1"/>
    </source>
</evidence>
<name>X1TR51_9ZZZZ</name>
<proteinExistence type="predicted"/>
<accession>X1TR51</accession>